<evidence type="ECO:0000313" key="5">
    <source>
        <dbReference type="EMBL" id="PWA45245.1"/>
    </source>
</evidence>
<gene>
    <name evidence="5" type="ORF">CTI12_AA519420</name>
</gene>
<keyword evidence="2" id="KW-0378">Hydrolase</keyword>
<dbReference type="AlphaFoldDB" id="A0A2U1L894"/>
<dbReference type="InterPro" id="IPR022894">
    <property type="entry name" value="Oligoribonuclease"/>
</dbReference>
<comment type="caution">
    <text evidence="5">The sequence shown here is derived from an EMBL/GenBank/DDBJ whole genome shotgun (WGS) entry which is preliminary data.</text>
</comment>
<dbReference type="Gene3D" id="3.30.420.10">
    <property type="entry name" value="Ribonuclease H-like superfamily/Ribonuclease H"/>
    <property type="match status" value="1"/>
</dbReference>
<dbReference type="OrthoDB" id="270189at2759"/>
<dbReference type="GO" id="GO:0003676">
    <property type="term" value="F:nucleic acid binding"/>
    <property type="evidence" value="ECO:0007669"/>
    <property type="project" value="InterPro"/>
</dbReference>
<accession>A0A2U1L894</accession>
<dbReference type="SMART" id="SM00479">
    <property type="entry name" value="EXOIII"/>
    <property type="match status" value="1"/>
</dbReference>
<keyword evidence="3" id="KW-0269">Exonuclease</keyword>
<dbReference type="PANTHER" id="PTHR11046:SF26">
    <property type="entry name" value="RIBONUCLEASE H-LIKE DOMAIN-CONTAINING PROTEIN-RELATED"/>
    <property type="match status" value="1"/>
</dbReference>
<dbReference type="SUPFAM" id="SSF53098">
    <property type="entry name" value="Ribonuclease H-like"/>
    <property type="match status" value="1"/>
</dbReference>
<dbReference type="InterPro" id="IPR012337">
    <property type="entry name" value="RNaseH-like_sf"/>
</dbReference>
<dbReference type="GO" id="GO:0005739">
    <property type="term" value="C:mitochondrion"/>
    <property type="evidence" value="ECO:0007669"/>
    <property type="project" value="TreeGrafter"/>
</dbReference>
<protein>
    <submittedName>
        <fullName evidence="5">Oligoribonuclease</fullName>
    </submittedName>
</protein>
<dbReference type="STRING" id="35608.A0A2U1L894"/>
<dbReference type="Pfam" id="PF00929">
    <property type="entry name" value="RNase_T"/>
    <property type="match status" value="1"/>
</dbReference>
<keyword evidence="1" id="KW-0540">Nuclease</keyword>
<reference evidence="5 6" key="1">
    <citation type="journal article" date="2018" name="Mol. Plant">
        <title>The genome of Artemisia annua provides insight into the evolution of Asteraceae family and artemisinin biosynthesis.</title>
        <authorList>
            <person name="Shen Q."/>
            <person name="Zhang L."/>
            <person name="Liao Z."/>
            <person name="Wang S."/>
            <person name="Yan T."/>
            <person name="Shi P."/>
            <person name="Liu M."/>
            <person name="Fu X."/>
            <person name="Pan Q."/>
            <person name="Wang Y."/>
            <person name="Lv Z."/>
            <person name="Lu X."/>
            <person name="Zhang F."/>
            <person name="Jiang W."/>
            <person name="Ma Y."/>
            <person name="Chen M."/>
            <person name="Hao X."/>
            <person name="Li L."/>
            <person name="Tang Y."/>
            <person name="Lv G."/>
            <person name="Zhou Y."/>
            <person name="Sun X."/>
            <person name="Brodelius P.E."/>
            <person name="Rose J.K.C."/>
            <person name="Tang K."/>
        </authorList>
    </citation>
    <scope>NUCLEOTIDE SEQUENCE [LARGE SCALE GENOMIC DNA]</scope>
    <source>
        <strain evidence="6">cv. Huhao1</strain>
        <tissue evidence="5">Leaf</tissue>
    </source>
</reference>
<evidence type="ECO:0000259" key="4">
    <source>
        <dbReference type="SMART" id="SM00479"/>
    </source>
</evidence>
<dbReference type="CDD" id="cd06135">
    <property type="entry name" value="Orn"/>
    <property type="match status" value="1"/>
</dbReference>
<evidence type="ECO:0000256" key="1">
    <source>
        <dbReference type="ARBA" id="ARBA00022722"/>
    </source>
</evidence>
<dbReference type="InterPro" id="IPR013520">
    <property type="entry name" value="Ribonucl_H"/>
</dbReference>
<evidence type="ECO:0000313" key="6">
    <source>
        <dbReference type="Proteomes" id="UP000245207"/>
    </source>
</evidence>
<dbReference type="PANTHER" id="PTHR11046">
    <property type="entry name" value="OLIGORIBONUCLEASE, MITOCHONDRIAL"/>
    <property type="match status" value="1"/>
</dbReference>
<dbReference type="GO" id="GO:0000175">
    <property type="term" value="F:3'-5'-RNA exonuclease activity"/>
    <property type="evidence" value="ECO:0007669"/>
    <property type="project" value="InterPro"/>
</dbReference>
<dbReference type="Proteomes" id="UP000245207">
    <property type="component" value="Unassembled WGS sequence"/>
</dbReference>
<dbReference type="InterPro" id="IPR036397">
    <property type="entry name" value="RNaseH_sf"/>
</dbReference>
<dbReference type="EMBL" id="PKPP01010867">
    <property type="protein sequence ID" value="PWA45245.1"/>
    <property type="molecule type" value="Genomic_DNA"/>
</dbReference>
<feature type="domain" description="Exonuclease" evidence="4">
    <location>
        <begin position="24"/>
        <end position="197"/>
    </location>
</feature>
<name>A0A2U1L894_ARTAN</name>
<evidence type="ECO:0000256" key="2">
    <source>
        <dbReference type="ARBA" id="ARBA00022801"/>
    </source>
</evidence>
<evidence type="ECO:0000256" key="3">
    <source>
        <dbReference type="ARBA" id="ARBA00022839"/>
    </source>
</evidence>
<dbReference type="NCBIfam" id="NF003765">
    <property type="entry name" value="PRK05359.1"/>
    <property type="match status" value="1"/>
</dbReference>
<sequence length="203" mass="23295">MARGKSDKRSHQRVDTSKEHYKLPLVWIKLRTSGLNVEVDKILEIACVITDGKLKKLIEGPELVIHQTKDTRDNMGERCEDHRAANGLIEKVTQSTIREKEAEEQVIEFVKRHVSAYTPSLAGNSVYVDLMFLKKYMPDLASLFSHVLVDVSSVNALCQRWFSADKMAPPKEKKHRAIDDIKESIAELKYYKEHVFKSAKSKR</sequence>
<organism evidence="5 6">
    <name type="scientific">Artemisia annua</name>
    <name type="common">Sweet wormwood</name>
    <dbReference type="NCBI Taxonomy" id="35608"/>
    <lineage>
        <taxon>Eukaryota</taxon>
        <taxon>Viridiplantae</taxon>
        <taxon>Streptophyta</taxon>
        <taxon>Embryophyta</taxon>
        <taxon>Tracheophyta</taxon>
        <taxon>Spermatophyta</taxon>
        <taxon>Magnoliopsida</taxon>
        <taxon>eudicotyledons</taxon>
        <taxon>Gunneridae</taxon>
        <taxon>Pentapetalae</taxon>
        <taxon>asterids</taxon>
        <taxon>campanulids</taxon>
        <taxon>Asterales</taxon>
        <taxon>Asteraceae</taxon>
        <taxon>Asteroideae</taxon>
        <taxon>Anthemideae</taxon>
        <taxon>Artemisiinae</taxon>
        <taxon>Artemisia</taxon>
    </lineage>
</organism>
<proteinExistence type="predicted"/>
<keyword evidence="6" id="KW-1185">Reference proteome</keyword>